<name>A0A371JW19_9FLAO</name>
<keyword evidence="2" id="KW-0520">NAD</keyword>
<dbReference type="InterPro" id="IPR002773">
    <property type="entry name" value="Deoxyhypusine_synthase"/>
</dbReference>
<dbReference type="EMBL" id="QTJX01000001">
    <property type="protein sequence ID" value="RDY62014.1"/>
    <property type="molecule type" value="Genomic_DNA"/>
</dbReference>
<protein>
    <submittedName>
        <fullName evidence="3">Deoxyhypusine synthase</fullName>
    </submittedName>
</protein>
<dbReference type="GO" id="GO:0034038">
    <property type="term" value="F:deoxyhypusine synthase activity"/>
    <property type="evidence" value="ECO:0007669"/>
    <property type="project" value="TreeGrafter"/>
</dbReference>
<gene>
    <name evidence="3" type="ORF">DX873_02840</name>
</gene>
<dbReference type="PANTHER" id="PTHR11703">
    <property type="entry name" value="DEOXYHYPUSINE SYNTHASE"/>
    <property type="match status" value="1"/>
</dbReference>
<sequence length="324" mass="36626">MKSKGEISQFLEKHFLHFNAASLVDAAKGYEAQLEQGSKMLVSLAGAMSTAELGKIFSEMIRTEKVHIISCTGANLEEDIMNLVAHSHYKRVPHYRDLTPQDEWDLLQNGLNRVTDTCIPEEEAFRRLQEHIFKIWKQADENGERLFPHEFMYRLLLSGVLEEHYEIDIKDSWMFAAAQANLPMVVPGWEDSTMGNIFASYVIKGQLKASTMKSGIEYMTFLAEWYKSNSKNGIGFFQIGGGIAGDFPICVVPMLYQDLEETDTPFWSYFCQISDSTTSYGSYSGAVPNEKITWGKLDIGTPKFIIESDATIVAPLVFAYLLNM</sequence>
<evidence type="ECO:0000313" key="4">
    <source>
        <dbReference type="Proteomes" id="UP000261828"/>
    </source>
</evidence>
<comment type="similarity">
    <text evidence="1">Belongs to the deoxyhypusine synthase family.</text>
</comment>
<reference evidence="3 4" key="1">
    <citation type="submission" date="2018-08" db="EMBL/GenBank/DDBJ databases">
        <title>Muricauda nanhaiensis sp. nov., isolated from seawater of the South China Sea.</title>
        <authorList>
            <person name="Dang Y."/>
        </authorList>
    </citation>
    <scope>NUCLEOTIDE SEQUENCE [LARGE SCALE GENOMIC DNA]</scope>
    <source>
        <strain evidence="3 4">SM1704</strain>
    </source>
</reference>
<proteinExistence type="inferred from homology"/>
<dbReference type="AlphaFoldDB" id="A0A371JW19"/>
<dbReference type="SUPFAM" id="SSF52467">
    <property type="entry name" value="DHS-like NAD/FAD-binding domain"/>
    <property type="match status" value="1"/>
</dbReference>
<evidence type="ECO:0000256" key="2">
    <source>
        <dbReference type="ARBA" id="ARBA00023027"/>
    </source>
</evidence>
<dbReference type="InterPro" id="IPR036982">
    <property type="entry name" value="Deoxyhypusine_synthase_sf"/>
</dbReference>
<dbReference type="RefSeq" id="WP_116183791.1">
    <property type="nucleotide sequence ID" value="NZ_QTJX01000001.1"/>
</dbReference>
<dbReference type="OrthoDB" id="19805at2"/>
<dbReference type="GO" id="GO:0005737">
    <property type="term" value="C:cytoplasm"/>
    <property type="evidence" value="ECO:0007669"/>
    <property type="project" value="TreeGrafter"/>
</dbReference>
<dbReference type="Pfam" id="PF01916">
    <property type="entry name" value="DS"/>
    <property type="match status" value="1"/>
</dbReference>
<evidence type="ECO:0000256" key="1">
    <source>
        <dbReference type="ARBA" id="ARBA00009892"/>
    </source>
</evidence>
<dbReference type="PANTHER" id="PTHR11703:SF0">
    <property type="entry name" value="DEOXYHYPUSINE SYNTHASE"/>
    <property type="match status" value="1"/>
</dbReference>
<dbReference type="InterPro" id="IPR029035">
    <property type="entry name" value="DHS-like_NAD/FAD-binding_dom"/>
</dbReference>
<evidence type="ECO:0000313" key="3">
    <source>
        <dbReference type="EMBL" id="RDY62014.1"/>
    </source>
</evidence>
<comment type="caution">
    <text evidence="3">The sequence shown here is derived from an EMBL/GenBank/DDBJ whole genome shotgun (WGS) entry which is preliminary data.</text>
</comment>
<dbReference type="Gene3D" id="3.40.910.10">
    <property type="entry name" value="Deoxyhypusine synthase"/>
    <property type="match status" value="1"/>
</dbReference>
<dbReference type="Proteomes" id="UP000261828">
    <property type="component" value="Unassembled WGS sequence"/>
</dbReference>
<organism evidence="3 4">
    <name type="scientific">Flagellimonas nanhaiensis</name>
    <dbReference type="NCBI Taxonomy" id="2292706"/>
    <lineage>
        <taxon>Bacteria</taxon>
        <taxon>Pseudomonadati</taxon>
        <taxon>Bacteroidota</taxon>
        <taxon>Flavobacteriia</taxon>
        <taxon>Flavobacteriales</taxon>
        <taxon>Flavobacteriaceae</taxon>
        <taxon>Flagellimonas</taxon>
    </lineage>
</organism>
<accession>A0A371JW19</accession>
<keyword evidence="4" id="KW-1185">Reference proteome</keyword>